<name>A0A7X6K7P0_9MICC</name>
<evidence type="ECO:0000259" key="9">
    <source>
        <dbReference type="PROSITE" id="PS50928"/>
    </source>
</evidence>
<keyword evidence="3" id="KW-1003">Cell membrane</keyword>
<evidence type="ECO:0000256" key="8">
    <source>
        <dbReference type="RuleBase" id="RU363032"/>
    </source>
</evidence>
<keyword evidence="2 8" id="KW-0813">Transport</keyword>
<dbReference type="InterPro" id="IPR035906">
    <property type="entry name" value="MetI-like_sf"/>
</dbReference>
<evidence type="ECO:0000256" key="7">
    <source>
        <dbReference type="ARBA" id="ARBA00023136"/>
    </source>
</evidence>
<feature type="transmembrane region" description="Helical" evidence="8">
    <location>
        <begin position="186"/>
        <end position="204"/>
    </location>
</feature>
<protein>
    <submittedName>
        <fullName evidence="10">Amino acid ABC transporter permease</fullName>
    </submittedName>
</protein>
<evidence type="ECO:0000313" key="11">
    <source>
        <dbReference type="Proteomes" id="UP000544090"/>
    </source>
</evidence>
<keyword evidence="11" id="KW-1185">Reference proteome</keyword>
<dbReference type="NCBIfam" id="TIGR01726">
    <property type="entry name" value="HEQRo_perm_3TM"/>
    <property type="match status" value="1"/>
</dbReference>
<keyword evidence="4 8" id="KW-0812">Transmembrane</keyword>
<evidence type="ECO:0000256" key="1">
    <source>
        <dbReference type="ARBA" id="ARBA00004651"/>
    </source>
</evidence>
<dbReference type="Pfam" id="PF00528">
    <property type="entry name" value="BPD_transp_1"/>
    <property type="match status" value="1"/>
</dbReference>
<reference evidence="10 11" key="1">
    <citation type="submission" date="2020-04" db="EMBL/GenBank/DDBJ databases">
        <title>Arthrobacter sp. nov.</title>
        <authorList>
            <person name="Liu S."/>
        </authorList>
    </citation>
    <scope>NUCLEOTIDE SEQUENCE [LARGE SCALE GENOMIC DNA]</scope>
    <source>
        <strain evidence="10 11">E918</strain>
    </source>
</reference>
<comment type="subcellular location">
    <subcellularLocation>
        <location evidence="1 8">Cell membrane</location>
        <topology evidence="1 8">Multi-pass membrane protein</topology>
    </subcellularLocation>
</comment>
<evidence type="ECO:0000256" key="3">
    <source>
        <dbReference type="ARBA" id="ARBA00022475"/>
    </source>
</evidence>
<dbReference type="GO" id="GO:0022857">
    <property type="term" value="F:transmembrane transporter activity"/>
    <property type="evidence" value="ECO:0007669"/>
    <property type="project" value="InterPro"/>
</dbReference>
<evidence type="ECO:0000313" key="10">
    <source>
        <dbReference type="EMBL" id="NKX56670.1"/>
    </source>
</evidence>
<feature type="transmembrane region" description="Helical" evidence="8">
    <location>
        <begin position="79"/>
        <end position="100"/>
    </location>
</feature>
<dbReference type="SUPFAM" id="SSF161098">
    <property type="entry name" value="MetI-like"/>
    <property type="match status" value="1"/>
</dbReference>
<dbReference type="GO" id="GO:0006865">
    <property type="term" value="P:amino acid transport"/>
    <property type="evidence" value="ECO:0007669"/>
    <property type="project" value="UniProtKB-KW"/>
</dbReference>
<evidence type="ECO:0000256" key="2">
    <source>
        <dbReference type="ARBA" id="ARBA00022448"/>
    </source>
</evidence>
<dbReference type="CDD" id="cd06261">
    <property type="entry name" value="TM_PBP2"/>
    <property type="match status" value="1"/>
</dbReference>
<dbReference type="Proteomes" id="UP000544090">
    <property type="component" value="Unassembled WGS sequence"/>
</dbReference>
<dbReference type="Gene3D" id="1.10.3720.10">
    <property type="entry name" value="MetI-like"/>
    <property type="match status" value="1"/>
</dbReference>
<dbReference type="GO" id="GO:0043190">
    <property type="term" value="C:ATP-binding cassette (ABC) transporter complex"/>
    <property type="evidence" value="ECO:0007669"/>
    <property type="project" value="InterPro"/>
</dbReference>
<feature type="transmembrane region" description="Helical" evidence="8">
    <location>
        <begin position="20"/>
        <end position="42"/>
    </location>
</feature>
<proteinExistence type="inferred from homology"/>
<dbReference type="PROSITE" id="PS50928">
    <property type="entry name" value="ABC_TM1"/>
    <property type="match status" value="1"/>
</dbReference>
<feature type="domain" description="ABC transmembrane type-1" evidence="9">
    <location>
        <begin position="17"/>
        <end position="205"/>
    </location>
</feature>
<gene>
    <name evidence="10" type="ORF">HGG74_19525</name>
</gene>
<dbReference type="InterPro" id="IPR043429">
    <property type="entry name" value="ArtM/GltK/GlnP/TcyL/YhdX-like"/>
</dbReference>
<evidence type="ECO:0000256" key="6">
    <source>
        <dbReference type="ARBA" id="ARBA00022989"/>
    </source>
</evidence>
<organism evidence="10 11">
    <name type="scientific">Arthrobacter mobilis</name>
    <dbReference type="NCBI Taxonomy" id="2724944"/>
    <lineage>
        <taxon>Bacteria</taxon>
        <taxon>Bacillati</taxon>
        <taxon>Actinomycetota</taxon>
        <taxon>Actinomycetes</taxon>
        <taxon>Micrococcales</taxon>
        <taxon>Micrococcaceae</taxon>
        <taxon>Arthrobacter</taxon>
    </lineage>
</organism>
<sequence>MNTDSWSDLLADLLPGLALSLQLTAAMLAMGLPLGLLMAVGLSQKRKYVSVPTLALVEIGRGIPALVLLYMIYFGLPQAGMSLDAFLSAAVGLAISFASYTSEVFRAGLAAVPHGQREAGHALGLPRTVIFLRVLLPQALKIIVPPLLGWAIIYFQATSLAFALAVPELMSRAYVLATTNFQYLNMLALAAGLYAAISIPLSLLSEHMNRRGSRTATS</sequence>
<feature type="transmembrane region" description="Helical" evidence="8">
    <location>
        <begin position="147"/>
        <end position="166"/>
    </location>
</feature>
<evidence type="ECO:0000256" key="5">
    <source>
        <dbReference type="ARBA" id="ARBA00022970"/>
    </source>
</evidence>
<dbReference type="EMBL" id="JAAZSQ010000030">
    <property type="protein sequence ID" value="NKX56670.1"/>
    <property type="molecule type" value="Genomic_DNA"/>
</dbReference>
<keyword evidence="6 8" id="KW-1133">Transmembrane helix</keyword>
<comment type="caution">
    <text evidence="10">The sequence shown here is derived from an EMBL/GenBank/DDBJ whole genome shotgun (WGS) entry which is preliminary data.</text>
</comment>
<dbReference type="PANTHER" id="PTHR30614">
    <property type="entry name" value="MEMBRANE COMPONENT OF AMINO ACID ABC TRANSPORTER"/>
    <property type="match status" value="1"/>
</dbReference>
<accession>A0A7X6K7P0</accession>
<keyword evidence="5" id="KW-0029">Amino-acid transport</keyword>
<keyword evidence="7 8" id="KW-0472">Membrane</keyword>
<dbReference type="InterPro" id="IPR010065">
    <property type="entry name" value="AA_ABC_transptr_permease_3TM"/>
</dbReference>
<feature type="transmembrane region" description="Helical" evidence="8">
    <location>
        <begin position="54"/>
        <end position="73"/>
    </location>
</feature>
<evidence type="ECO:0000256" key="4">
    <source>
        <dbReference type="ARBA" id="ARBA00022692"/>
    </source>
</evidence>
<dbReference type="PANTHER" id="PTHR30614:SF0">
    <property type="entry name" value="L-CYSTINE TRANSPORT SYSTEM PERMEASE PROTEIN TCYL"/>
    <property type="match status" value="1"/>
</dbReference>
<dbReference type="InterPro" id="IPR000515">
    <property type="entry name" value="MetI-like"/>
</dbReference>
<comment type="similarity">
    <text evidence="8">Belongs to the binding-protein-dependent transport system permease family.</text>
</comment>
<dbReference type="AlphaFoldDB" id="A0A7X6K7P0"/>